<evidence type="ECO:0000313" key="9">
    <source>
        <dbReference type="Proteomes" id="UP000245212"/>
    </source>
</evidence>
<organism evidence="8 9">
    <name type="scientific">Corticimicrobacter populi</name>
    <dbReference type="NCBI Taxonomy" id="2175229"/>
    <lineage>
        <taxon>Bacteria</taxon>
        <taxon>Pseudomonadati</taxon>
        <taxon>Pseudomonadota</taxon>
        <taxon>Betaproteobacteria</taxon>
        <taxon>Burkholderiales</taxon>
        <taxon>Alcaligenaceae</taxon>
        <taxon>Corticimicrobacter</taxon>
    </lineage>
</organism>
<keyword evidence="3" id="KW-1003">Cell membrane</keyword>
<evidence type="ECO:0000256" key="2">
    <source>
        <dbReference type="ARBA" id="ARBA00007543"/>
    </source>
</evidence>
<evidence type="ECO:0000256" key="3">
    <source>
        <dbReference type="ARBA" id="ARBA00022475"/>
    </source>
</evidence>
<keyword evidence="6 7" id="KW-0472">Membrane</keyword>
<keyword evidence="4 7" id="KW-0812">Transmembrane</keyword>
<dbReference type="AlphaFoldDB" id="A0A2V1K6H3"/>
<feature type="transmembrane region" description="Helical" evidence="7">
    <location>
        <begin position="72"/>
        <end position="94"/>
    </location>
</feature>
<feature type="transmembrane region" description="Helical" evidence="7">
    <location>
        <begin position="311"/>
        <end position="331"/>
    </location>
</feature>
<protein>
    <recommendedName>
        <fullName evidence="10">Cytochrome d ubiquinol oxidase subunit II</fullName>
    </recommendedName>
</protein>
<keyword evidence="9" id="KW-1185">Reference proteome</keyword>
<feature type="transmembrane region" description="Helical" evidence="7">
    <location>
        <begin position="25"/>
        <end position="51"/>
    </location>
</feature>
<dbReference type="PANTHER" id="PTHR43141">
    <property type="entry name" value="CYTOCHROME BD2 SUBUNIT II"/>
    <property type="match status" value="1"/>
</dbReference>
<feature type="transmembrane region" description="Helical" evidence="7">
    <location>
        <begin position="128"/>
        <end position="154"/>
    </location>
</feature>
<feature type="transmembrane region" description="Helical" evidence="7">
    <location>
        <begin position="160"/>
        <end position="182"/>
    </location>
</feature>
<dbReference type="Proteomes" id="UP000245212">
    <property type="component" value="Unassembled WGS sequence"/>
</dbReference>
<dbReference type="GO" id="GO:0070069">
    <property type="term" value="C:cytochrome complex"/>
    <property type="evidence" value="ECO:0007669"/>
    <property type="project" value="TreeGrafter"/>
</dbReference>
<dbReference type="GO" id="GO:0005886">
    <property type="term" value="C:plasma membrane"/>
    <property type="evidence" value="ECO:0007669"/>
    <property type="project" value="UniProtKB-SubCell"/>
</dbReference>
<accession>A0A2V1K6H3</accession>
<evidence type="ECO:0000256" key="5">
    <source>
        <dbReference type="ARBA" id="ARBA00022989"/>
    </source>
</evidence>
<feature type="transmembrane region" description="Helical" evidence="7">
    <location>
        <begin position="233"/>
        <end position="257"/>
    </location>
</feature>
<evidence type="ECO:0000256" key="4">
    <source>
        <dbReference type="ARBA" id="ARBA00022692"/>
    </source>
</evidence>
<dbReference type="GO" id="GO:0009055">
    <property type="term" value="F:electron transfer activity"/>
    <property type="evidence" value="ECO:0007669"/>
    <property type="project" value="TreeGrafter"/>
</dbReference>
<evidence type="ECO:0000313" key="8">
    <source>
        <dbReference type="EMBL" id="PWF25085.1"/>
    </source>
</evidence>
<keyword evidence="5 7" id="KW-1133">Transmembrane helix</keyword>
<evidence type="ECO:0008006" key="10">
    <source>
        <dbReference type="Google" id="ProtNLM"/>
    </source>
</evidence>
<comment type="subcellular location">
    <subcellularLocation>
        <location evidence="1">Cell membrane</location>
        <topology evidence="1">Multi-pass membrane protein</topology>
    </subcellularLocation>
</comment>
<feature type="transmembrane region" description="Helical" evidence="7">
    <location>
        <begin position="269"/>
        <end position="291"/>
    </location>
</feature>
<feature type="transmembrane region" description="Helical" evidence="7">
    <location>
        <begin position="203"/>
        <end position="221"/>
    </location>
</feature>
<dbReference type="GO" id="GO:0019646">
    <property type="term" value="P:aerobic electron transport chain"/>
    <property type="evidence" value="ECO:0007669"/>
    <property type="project" value="TreeGrafter"/>
</dbReference>
<dbReference type="GO" id="GO:0016682">
    <property type="term" value="F:oxidoreductase activity, acting on diphenols and related substances as donors, oxygen as acceptor"/>
    <property type="evidence" value="ECO:0007669"/>
    <property type="project" value="TreeGrafter"/>
</dbReference>
<dbReference type="EMBL" id="QETA01000001">
    <property type="protein sequence ID" value="PWF25085.1"/>
    <property type="molecule type" value="Genomic_DNA"/>
</dbReference>
<evidence type="ECO:0000256" key="6">
    <source>
        <dbReference type="ARBA" id="ARBA00023136"/>
    </source>
</evidence>
<evidence type="ECO:0000256" key="1">
    <source>
        <dbReference type="ARBA" id="ARBA00004651"/>
    </source>
</evidence>
<evidence type="ECO:0000256" key="7">
    <source>
        <dbReference type="SAM" id="Phobius"/>
    </source>
</evidence>
<proteinExistence type="inferred from homology"/>
<dbReference type="Pfam" id="PF02322">
    <property type="entry name" value="Cyt_bd_oxida_II"/>
    <property type="match status" value="1"/>
</dbReference>
<dbReference type="InterPro" id="IPR003317">
    <property type="entry name" value="Cyt-d_oxidase_su2"/>
</dbReference>
<reference evidence="9" key="1">
    <citation type="submission" date="2018-05" db="EMBL/GenBank/DDBJ databases">
        <authorList>
            <person name="Li Y."/>
        </authorList>
    </citation>
    <scope>NUCLEOTIDE SEQUENCE [LARGE SCALE GENOMIC DNA]</scope>
    <source>
        <strain evidence="9">3d-2-2</strain>
    </source>
</reference>
<name>A0A2V1K6H3_9BURK</name>
<comment type="similarity">
    <text evidence="2">Belongs to the cytochrome ubiquinol oxidase subunit 2 family.</text>
</comment>
<dbReference type="RefSeq" id="WP_109060489.1">
    <property type="nucleotide sequence ID" value="NZ_QETA01000001.1"/>
</dbReference>
<gene>
    <name evidence="8" type="ORF">DD235_02660</name>
</gene>
<feature type="transmembrane region" description="Helical" evidence="7">
    <location>
        <begin position="100"/>
        <end position="116"/>
    </location>
</feature>
<sequence>MNFAVLAASLGMDVSDPAFWMPLLLFAVWAVIFLAGVIQGGLELGMGVLLLASSVRAQFQILDVLKQWRYAFLAWLAIGMLLAALAFPTAWGALLVPLKMPLLLVLGGMTLRQLALERWLRVDTGRQLFWSRVVGAGALLAILGQGMAVGLFAVQFEQSWAAWWVVAFMSAGLVATYCALAMTWLTQGVQGLLQRRIARWARILLRWSVAGVVAVSMALAIDNPGVLFRWGEGGALLTALVFWGCLLLAVILLEMLLRRVSRLPARWKRLPFLLETAWIVAVLGGLFYSVFPYLVLDEITLWDAAADVDALRSIAGIGMVGIILAGIVYVVRWLDQLRRNGAATRAADRDQA</sequence>
<comment type="caution">
    <text evidence="8">The sequence shown here is derived from an EMBL/GenBank/DDBJ whole genome shotgun (WGS) entry which is preliminary data.</text>
</comment>
<dbReference type="PANTHER" id="PTHR43141:SF4">
    <property type="entry name" value="CYTOCHROME BD2 SUBUNIT II"/>
    <property type="match status" value="1"/>
</dbReference>